<dbReference type="Gene3D" id="1.20.5.210">
    <property type="entry name" value="Cytochrome b-c1 complex subunit 8"/>
    <property type="match status" value="1"/>
</dbReference>
<evidence type="ECO:0000256" key="6">
    <source>
        <dbReference type="ARBA" id="ARBA00022792"/>
    </source>
</evidence>
<keyword evidence="13" id="KW-1185">Reference proteome</keyword>
<keyword evidence="5" id="KW-0812">Transmembrane</keyword>
<evidence type="ECO:0000256" key="5">
    <source>
        <dbReference type="ARBA" id="ARBA00022692"/>
    </source>
</evidence>
<keyword evidence="6 11" id="KW-0999">Mitochondrion inner membrane</keyword>
<evidence type="ECO:0000313" key="12">
    <source>
        <dbReference type="EMBL" id="CAG8559353.1"/>
    </source>
</evidence>
<comment type="caution">
    <text evidence="12">The sequence shown here is derived from an EMBL/GenBank/DDBJ whole genome shotgun (WGS) entry which is preliminary data.</text>
</comment>
<gene>
    <name evidence="12" type="ORF">ALEPTO_LOCUS6274</name>
</gene>
<proteinExistence type="inferred from homology"/>
<evidence type="ECO:0000256" key="8">
    <source>
        <dbReference type="ARBA" id="ARBA00022989"/>
    </source>
</evidence>
<keyword evidence="3 11" id="KW-0813">Transport</keyword>
<dbReference type="PANTHER" id="PTHR12119">
    <property type="entry name" value="UBIQUINOL-CYTOCHROME C REDUCTASE COMPLEX UBIQUINONE-BINDING PROTEIN QP-C"/>
    <property type="match status" value="1"/>
</dbReference>
<comment type="subcellular location">
    <subcellularLocation>
        <location evidence="1 11">Mitochondrion inner membrane</location>
        <topology evidence="1 11">Single-pass membrane protein</topology>
    </subcellularLocation>
</comment>
<keyword evidence="10" id="KW-0472">Membrane</keyword>
<evidence type="ECO:0000256" key="7">
    <source>
        <dbReference type="ARBA" id="ARBA00022982"/>
    </source>
</evidence>
<dbReference type="Pfam" id="PF02939">
    <property type="entry name" value="UcrQ"/>
    <property type="match status" value="1"/>
</dbReference>
<dbReference type="PANTHER" id="PTHR12119:SF2">
    <property type="entry name" value="CYTOCHROME B-C1 COMPLEX SUBUNIT 8"/>
    <property type="match status" value="1"/>
</dbReference>
<sequence>MLSLSSAVTEKSKRTIYILKDFSLKVSNSSTIKIMGGIRHAWWGHLGGPVQRGVVTYSLSPYEQRAFAGALKHGVFNTYRRFMSQLPYIGIPGLFAYGIYRWGTERYKYLQSKAGHAELQAILA</sequence>
<dbReference type="InterPro" id="IPR036642">
    <property type="entry name" value="Cyt_bc1_su8_sf"/>
</dbReference>
<comment type="similarity">
    <text evidence="2 11">Belongs to the UQCRQ/QCR8 family.</text>
</comment>
<dbReference type="OrthoDB" id="6683853at2759"/>
<evidence type="ECO:0000256" key="10">
    <source>
        <dbReference type="ARBA" id="ARBA00023136"/>
    </source>
</evidence>
<dbReference type="Proteomes" id="UP000789508">
    <property type="component" value="Unassembled WGS sequence"/>
</dbReference>
<protein>
    <recommendedName>
        <fullName evidence="11">Cytochrome b-c1 complex subunit 8</fullName>
    </recommendedName>
    <alternativeName>
        <fullName evidence="11">Complex III subunit 8</fullName>
    </alternativeName>
</protein>
<evidence type="ECO:0000256" key="11">
    <source>
        <dbReference type="RuleBase" id="RU368118"/>
    </source>
</evidence>
<keyword evidence="9 11" id="KW-0496">Mitochondrion</keyword>
<organism evidence="12 13">
    <name type="scientific">Ambispora leptoticha</name>
    <dbReference type="NCBI Taxonomy" id="144679"/>
    <lineage>
        <taxon>Eukaryota</taxon>
        <taxon>Fungi</taxon>
        <taxon>Fungi incertae sedis</taxon>
        <taxon>Mucoromycota</taxon>
        <taxon>Glomeromycotina</taxon>
        <taxon>Glomeromycetes</taxon>
        <taxon>Archaeosporales</taxon>
        <taxon>Ambisporaceae</taxon>
        <taxon>Ambispora</taxon>
    </lineage>
</organism>
<evidence type="ECO:0000256" key="9">
    <source>
        <dbReference type="ARBA" id="ARBA00023128"/>
    </source>
</evidence>
<dbReference type="EMBL" id="CAJVPS010002067">
    <property type="protein sequence ID" value="CAG8559353.1"/>
    <property type="molecule type" value="Genomic_DNA"/>
</dbReference>
<keyword evidence="8" id="KW-1133">Transmembrane helix</keyword>
<dbReference type="InterPro" id="IPR004205">
    <property type="entry name" value="Cyt_bc1_su8"/>
</dbReference>
<reference evidence="12" key="1">
    <citation type="submission" date="2021-06" db="EMBL/GenBank/DDBJ databases">
        <authorList>
            <person name="Kallberg Y."/>
            <person name="Tangrot J."/>
            <person name="Rosling A."/>
        </authorList>
    </citation>
    <scope>NUCLEOTIDE SEQUENCE</scope>
    <source>
        <strain evidence="12">FL130A</strain>
    </source>
</reference>
<keyword evidence="7 11" id="KW-0249">Electron transport</keyword>
<dbReference type="GO" id="GO:0005743">
    <property type="term" value="C:mitochondrial inner membrane"/>
    <property type="evidence" value="ECO:0007669"/>
    <property type="project" value="UniProtKB-SubCell"/>
</dbReference>
<dbReference type="GO" id="GO:0045275">
    <property type="term" value="C:respiratory chain complex III"/>
    <property type="evidence" value="ECO:0007669"/>
    <property type="project" value="UniProtKB-UniRule"/>
</dbReference>
<dbReference type="FunFam" id="1.20.5.210:FF:000001">
    <property type="entry name" value="Cytochrome b-c1 complex subunit 8"/>
    <property type="match status" value="1"/>
</dbReference>
<evidence type="ECO:0000256" key="3">
    <source>
        <dbReference type="ARBA" id="ARBA00022448"/>
    </source>
</evidence>
<comment type="function">
    <text evidence="11">Component of the ubiquinol-cytochrome c oxidoreductase, a multisubunit transmembrane complex that is part of the mitochondrial electron transport chain which drives oxidative phosphorylation. The complex plays an important role in the uptake of multiple carbon sources present in different host niches.</text>
</comment>
<evidence type="ECO:0000313" key="13">
    <source>
        <dbReference type="Proteomes" id="UP000789508"/>
    </source>
</evidence>
<evidence type="ECO:0000256" key="2">
    <source>
        <dbReference type="ARBA" id="ARBA00007668"/>
    </source>
</evidence>
<keyword evidence="4 11" id="KW-0679">Respiratory chain</keyword>
<dbReference type="AlphaFoldDB" id="A0A9N9B8L8"/>
<evidence type="ECO:0000256" key="4">
    <source>
        <dbReference type="ARBA" id="ARBA00022660"/>
    </source>
</evidence>
<accession>A0A9N9B8L8</accession>
<dbReference type="SUPFAM" id="SSF81508">
    <property type="entry name" value="Ubiquinone-binding protein QP-C of cytochrome bc1 complex (Ubiquinol-cytochrome c reductase)"/>
    <property type="match status" value="1"/>
</dbReference>
<comment type="subunit">
    <text evidence="11">Component of the ubiquinol-cytochrome c oxidoreductase (cytochrome b-c1 complex, complex III, CIII), a multisubunit enzyme composed of 3 respiratory subunits cytochrome b, cytochrome c1 and Rieske protein, 2 core protein subunits, and additional low-molecular weight protein subunits. The complex exists as an obligatory dimer and forms supercomplexes (SCs) in the inner mitochondrial membrane with cytochrome c oxidase (complex IV, CIV).</text>
</comment>
<name>A0A9N9B8L8_9GLOM</name>
<dbReference type="GO" id="GO:0006122">
    <property type="term" value="P:mitochondrial electron transport, ubiquinol to cytochrome c"/>
    <property type="evidence" value="ECO:0007669"/>
    <property type="project" value="UniProtKB-UniRule"/>
</dbReference>
<evidence type="ECO:0000256" key="1">
    <source>
        <dbReference type="ARBA" id="ARBA00004434"/>
    </source>
</evidence>